<proteinExistence type="predicted"/>
<sequence>MKIEKNKVVFASVLAVVLLFITAYTYMVYSEDENETENLDQTTVPKLEGEEKEYESKLDAINALKEIRETNAPSIYDESLIDTAGYYDPELSEREKQRMIDSIYELGSLRSEKLNQQWQQEEIIEPEITLNDPEEQINAEIKQPLSARELELEHLLFFSSNPAPIVGMDNPNTNNWIYAEVDGTQVVKKNSRLRMRLSEDAKIAGRIYTKNSLVYGFISFQPNRALIEIEHIDHQPVKLKAFDLQDGSEGIYIENSMRAEATREVVDDLIQDINIAGVPQVSGIKNVFQRNNRNIRVTVTDNYKLILKPTQRN</sequence>
<dbReference type="InterPro" id="IPR055407">
    <property type="entry name" value="TraM_C"/>
</dbReference>
<evidence type="ECO:0000313" key="3">
    <source>
        <dbReference type="Proteomes" id="UP000244174"/>
    </source>
</evidence>
<name>A0A2T6AIF8_9FLAO</name>
<keyword evidence="3" id="KW-1185">Reference proteome</keyword>
<dbReference type="EMBL" id="QBKQ01000002">
    <property type="protein sequence ID" value="PTX43582.1"/>
    <property type="molecule type" value="Genomic_DNA"/>
</dbReference>
<gene>
    <name evidence="2" type="ORF">C8P64_2111</name>
</gene>
<dbReference type="OrthoDB" id="1409065at2"/>
<comment type="caution">
    <text evidence="2">The sequence shown here is derived from an EMBL/GenBank/DDBJ whole genome shotgun (WGS) entry which is preliminary data.</text>
</comment>
<protein>
    <submittedName>
        <fullName evidence="2">Uncharacterized protein DUF3714</fullName>
    </submittedName>
</protein>
<dbReference type="Proteomes" id="UP000244174">
    <property type="component" value="Unassembled WGS sequence"/>
</dbReference>
<evidence type="ECO:0000313" key="2">
    <source>
        <dbReference type="EMBL" id="PTX43582.1"/>
    </source>
</evidence>
<evidence type="ECO:0000259" key="1">
    <source>
        <dbReference type="Pfam" id="PF12508"/>
    </source>
</evidence>
<dbReference type="RefSeq" id="WP_108171999.1">
    <property type="nucleotide sequence ID" value="NZ_QBKQ01000002.1"/>
</dbReference>
<dbReference type="AlphaFoldDB" id="A0A2T6AIF8"/>
<dbReference type="Pfam" id="PF12508">
    <property type="entry name" value="Transposon_TraM"/>
    <property type="match status" value="1"/>
</dbReference>
<reference evidence="2 3" key="1">
    <citation type="submission" date="2018-04" db="EMBL/GenBank/DDBJ databases">
        <title>Genomic Encyclopedia of Archaeal and Bacterial Type Strains, Phase II (KMG-II): from individual species to whole genera.</title>
        <authorList>
            <person name="Goeker M."/>
        </authorList>
    </citation>
    <scope>NUCLEOTIDE SEQUENCE [LARGE SCALE GENOMIC DNA]</scope>
    <source>
        <strain evidence="2 3">DSM 23082</strain>
    </source>
</reference>
<organism evidence="2 3">
    <name type="scientific">Christiangramia gaetbulicola</name>
    <dbReference type="NCBI Taxonomy" id="703340"/>
    <lineage>
        <taxon>Bacteria</taxon>
        <taxon>Pseudomonadati</taxon>
        <taxon>Bacteroidota</taxon>
        <taxon>Flavobacteriia</taxon>
        <taxon>Flavobacteriales</taxon>
        <taxon>Flavobacteriaceae</taxon>
        <taxon>Christiangramia</taxon>
    </lineage>
</organism>
<feature type="domain" description="Conjugative transposon TraM C-terminal" evidence="1">
    <location>
        <begin position="177"/>
        <end position="308"/>
    </location>
</feature>
<accession>A0A2T6AIF8</accession>